<evidence type="ECO:0000313" key="2">
    <source>
        <dbReference type="EMBL" id="KWT65159.1"/>
    </source>
</evidence>
<feature type="transmembrane region" description="Helical" evidence="1">
    <location>
        <begin position="308"/>
        <end position="328"/>
    </location>
</feature>
<gene>
    <name evidence="2" type="ORF">APY04_2908</name>
</gene>
<reference evidence="2 3" key="1">
    <citation type="submission" date="2015-10" db="EMBL/GenBank/DDBJ databases">
        <title>Transcriptomic analysis of a linuron degrading triple-species bacterial consortium.</title>
        <authorList>
            <person name="Albers P."/>
        </authorList>
    </citation>
    <scope>NUCLEOTIDE SEQUENCE [LARGE SCALE GENOMIC DNA]</scope>
    <source>
        <strain evidence="2 3">WDL6</strain>
    </source>
</reference>
<name>A0A125NU08_HYPSL</name>
<keyword evidence="1" id="KW-0812">Transmembrane</keyword>
<dbReference type="STRING" id="121290.APY04_2908"/>
<proteinExistence type="predicted"/>
<feature type="transmembrane region" description="Helical" evidence="1">
    <location>
        <begin position="367"/>
        <end position="387"/>
    </location>
</feature>
<sequence>MINTHASPSESRTPDFSASVSPIARLFLVCAAVMSLYAVVVLWHFAGYGFDFTDEAFYLFWIADPNAYRINIPVSFFGFVYRPFYILFDGDTAALRRLNIALIFGLAWALCFVVLNRFWLAGNKDNLLGFVFSAAIASSSLAYFSIGLVTPSYNALAFQSLMLTFIGLILARPDTSIGSLFGWALISLGGSLTFLAKPSSAALLALAVPIYLATSRKFNLLLILAAGSASGLTLLMFALWTDGSVTAFAERISESISLLHVLGSGQEFSKIIRLDQISLNLYGKIIWGVMLVAAIVGGVVYTRYPQYVFALNTSLCIFLIAALASVAWRNFPPIPYRGVALLAVPIACTIFSALLLRGSFFQRERPYLPLALLFLAAPHILAFGSNGNYWENGSAAALFWILSGIALLTPVVQNKITAQNFVPLALAIQLLSVGFVGLSIHVPYRQEPPLVDYSAAWNIRGKGQVKLSQHSINYLAEVHRVIGEVGLPPHRNMIDLTGRSPGVLYDIGARSLGQPWLVGDYPGSNELAVATLQLESCDVLTSAWLLVEPHGLRRLEHDTVLRSFNAALETDYESAGFFETASWAGGIRETFRQYLFRPIRDPQVARTACEQRRQFEQTSQQHGKLQ</sequence>
<feature type="transmembrane region" description="Helical" evidence="1">
    <location>
        <begin position="281"/>
        <end position="301"/>
    </location>
</feature>
<organism evidence="2 3">
    <name type="scientific">Hyphomicrobium sulfonivorans</name>
    <dbReference type="NCBI Taxonomy" id="121290"/>
    <lineage>
        <taxon>Bacteria</taxon>
        <taxon>Pseudomonadati</taxon>
        <taxon>Pseudomonadota</taxon>
        <taxon>Alphaproteobacteria</taxon>
        <taxon>Hyphomicrobiales</taxon>
        <taxon>Hyphomicrobiaceae</taxon>
        <taxon>Hyphomicrobium</taxon>
    </lineage>
</organism>
<accession>A0A125NU08</accession>
<feature type="transmembrane region" description="Helical" evidence="1">
    <location>
        <begin position="393"/>
        <end position="412"/>
    </location>
</feature>
<feature type="transmembrane region" description="Helical" evidence="1">
    <location>
        <begin position="70"/>
        <end position="88"/>
    </location>
</feature>
<keyword evidence="1" id="KW-0472">Membrane</keyword>
<evidence type="ECO:0008006" key="4">
    <source>
        <dbReference type="Google" id="ProtNLM"/>
    </source>
</evidence>
<feature type="transmembrane region" description="Helical" evidence="1">
    <location>
        <begin position="127"/>
        <end position="146"/>
    </location>
</feature>
<feature type="transmembrane region" description="Helical" evidence="1">
    <location>
        <begin position="183"/>
        <end position="208"/>
    </location>
</feature>
<feature type="transmembrane region" description="Helical" evidence="1">
    <location>
        <begin position="424"/>
        <end position="444"/>
    </location>
</feature>
<comment type="caution">
    <text evidence="2">The sequence shown here is derived from an EMBL/GenBank/DDBJ whole genome shotgun (WGS) entry which is preliminary data.</text>
</comment>
<dbReference type="OrthoDB" id="5540997at2"/>
<dbReference type="PATRIC" id="fig|121290.4.peg.508"/>
<feature type="transmembrane region" description="Helical" evidence="1">
    <location>
        <begin position="220"/>
        <end position="240"/>
    </location>
</feature>
<evidence type="ECO:0000256" key="1">
    <source>
        <dbReference type="SAM" id="Phobius"/>
    </source>
</evidence>
<feature type="transmembrane region" description="Helical" evidence="1">
    <location>
        <begin position="100"/>
        <end position="121"/>
    </location>
</feature>
<keyword evidence="3" id="KW-1185">Reference proteome</keyword>
<keyword evidence="1" id="KW-1133">Transmembrane helix</keyword>
<feature type="transmembrane region" description="Helical" evidence="1">
    <location>
        <begin position="334"/>
        <end position="355"/>
    </location>
</feature>
<dbReference type="RefSeq" id="WP_157066816.1">
    <property type="nucleotide sequence ID" value="NZ_LMTR01000082.1"/>
</dbReference>
<dbReference type="EMBL" id="LMTR01000082">
    <property type="protein sequence ID" value="KWT65159.1"/>
    <property type="molecule type" value="Genomic_DNA"/>
</dbReference>
<evidence type="ECO:0000313" key="3">
    <source>
        <dbReference type="Proteomes" id="UP000059074"/>
    </source>
</evidence>
<feature type="transmembrane region" description="Helical" evidence="1">
    <location>
        <begin position="26"/>
        <end position="50"/>
    </location>
</feature>
<dbReference type="AlphaFoldDB" id="A0A125NU08"/>
<protein>
    <recommendedName>
        <fullName evidence="4">Glycosyltransferase RgtA/B/C/D-like domain-containing protein</fullName>
    </recommendedName>
</protein>
<dbReference type="Proteomes" id="UP000059074">
    <property type="component" value="Unassembled WGS sequence"/>
</dbReference>